<dbReference type="EMBL" id="JAMXLY010000115">
    <property type="protein sequence ID" value="MCO6026656.1"/>
    <property type="molecule type" value="Genomic_DNA"/>
</dbReference>
<dbReference type="InterPro" id="IPR002514">
    <property type="entry name" value="Transposase_8"/>
</dbReference>
<dbReference type="InterPro" id="IPR009057">
    <property type="entry name" value="Homeodomain-like_sf"/>
</dbReference>
<sequence length="102" mass="11434">MGRRSKFEPSFKAKVALEAAKEQKTLSELAKEFGVSPAKISEWKEELLQNAGAAFINPDESQYKAVRKLKSEKERLLKKVGELTLENDFFASACEDAGLKVR</sequence>
<protein>
    <submittedName>
        <fullName evidence="1">Transposase</fullName>
    </submittedName>
</protein>
<dbReference type="Pfam" id="PF01527">
    <property type="entry name" value="HTH_Tnp_1"/>
    <property type="match status" value="1"/>
</dbReference>
<dbReference type="RefSeq" id="WP_252762001.1">
    <property type="nucleotide sequence ID" value="NZ_JAMXLY010000115.1"/>
</dbReference>
<proteinExistence type="predicted"/>
<organism evidence="1 2">
    <name type="scientific">Segatella cerevisiae</name>
    <dbReference type="NCBI Taxonomy" id="2053716"/>
    <lineage>
        <taxon>Bacteria</taxon>
        <taxon>Pseudomonadati</taxon>
        <taxon>Bacteroidota</taxon>
        <taxon>Bacteroidia</taxon>
        <taxon>Bacteroidales</taxon>
        <taxon>Prevotellaceae</taxon>
        <taxon>Segatella</taxon>
    </lineage>
</organism>
<keyword evidence="2" id="KW-1185">Reference proteome</keyword>
<dbReference type="Gene3D" id="1.10.10.60">
    <property type="entry name" value="Homeodomain-like"/>
    <property type="match status" value="1"/>
</dbReference>
<accession>A0ABT1BZY7</accession>
<reference evidence="1 2" key="1">
    <citation type="submission" date="2022-06" db="EMBL/GenBank/DDBJ databases">
        <title>A taxonomic note on the genus Prevotella: Description of four novel genera and emended description of the genera Hallella and Xylanibacter.</title>
        <authorList>
            <person name="Hitch T.C.A."/>
        </authorList>
    </citation>
    <scope>NUCLEOTIDE SEQUENCE [LARGE SCALE GENOMIC DNA]</scope>
    <source>
        <strain evidence="1 2">DSM 100619</strain>
    </source>
</reference>
<evidence type="ECO:0000313" key="2">
    <source>
        <dbReference type="Proteomes" id="UP001204015"/>
    </source>
</evidence>
<evidence type="ECO:0000313" key="1">
    <source>
        <dbReference type="EMBL" id="MCO6026656.1"/>
    </source>
</evidence>
<name>A0ABT1BZY7_9BACT</name>
<comment type="caution">
    <text evidence="1">The sequence shown here is derived from an EMBL/GenBank/DDBJ whole genome shotgun (WGS) entry which is preliminary data.</text>
</comment>
<dbReference type="Proteomes" id="UP001204015">
    <property type="component" value="Unassembled WGS sequence"/>
</dbReference>
<dbReference type="SUPFAM" id="SSF46689">
    <property type="entry name" value="Homeodomain-like"/>
    <property type="match status" value="1"/>
</dbReference>
<gene>
    <name evidence="1" type="ORF">NG821_12585</name>
</gene>